<feature type="region of interest" description="Disordered" evidence="4">
    <location>
        <begin position="117"/>
        <end position="138"/>
    </location>
</feature>
<organism evidence="6 7">
    <name type="scientific">Rhynocoris fuscipes</name>
    <dbReference type="NCBI Taxonomy" id="488301"/>
    <lineage>
        <taxon>Eukaryota</taxon>
        <taxon>Metazoa</taxon>
        <taxon>Ecdysozoa</taxon>
        <taxon>Arthropoda</taxon>
        <taxon>Hexapoda</taxon>
        <taxon>Insecta</taxon>
        <taxon>Pterygota</taxon>
        <taxon>Neoptera</taxon>
        <taxon>Paraneoptera</taxon>
        <taxon>Hemiptera</taxon>
        <taxon>Heteroptera</taxon>
        <taxon>Panheteroptera</taxon>
        <taxon>Cimicomorpha</taxon>
        <taxon>Reduviidae</taxon>
        <taxon>Harpactorinae</taxon>
        <taxon>Harpactorini</taxon>
        <taxon>Rhynocoris</taxon>
    </lineage>
</organism>
<name>A0AAW1DJA2_9HEMI</name>
<evidence type="ECO:0000313" key="6">
    <source>
        <dbReference type="EMBL" id="KAK9511116.1"/>
    </source>
</evidence>
<dbReference type="AlphaFoldDB" id="A0AAW1DJA2"/>
<dbReference type="InterPro" id="IPR010422">
    <property type="entry name" value="Ccdc124/Oxs1"/>
</dbReference>
<evidence type="ECO:0000256" key="2">
    <source>
        <dbReference type="ARBA" id="ARBA00008296"/>
    </source>
</evidence>
<dbReference type="InterPro" id="IPR054414">
    <property type="entry name" value="Ccdc124/Oxs1_C"/>
</dbReference>
<dbReference type="GO" id="GO:0030496">
    <property type="term" value="C:midbody"/>
    <property type="evidence" value="ECO:0007669"/>
    <property type="project" value="UniProtKB-SubCell"/>
</dbReference>
<proteinExistence type="inferred from homology"/>
<feature type="compositionally biased region" description="Basic and acidic residues" evidence="4">
    <location>
        <begin position="117"/>
        <end position="130"/>
    </location>
</feature>
<evidence type="ECO:0000256" key="1">
    <source>
        <dbReference type="ARBA" id="ARBA00004214"/>
    </source>
</evidence>
<dbReference type="PANTHER" id="PTHR21680:SF0">
    <property type="entry name" value="COILED-COIL DOMAIN-CONTAINING PROTEIN 124"/>
    <property type="match status" value="1"/>
</dbReference>
<dbReference type="GO" id="GO:0006366">
    <property type="term" value="P:transcription by RNA polymerase II"/>
    <property type="evidence" value="ECO:0007669"/>
    <property type="project" value="TreeGrafter"/>
</dbReference>
<dbReference type="Proteomes" id="UP001461498">
    <property type="component" value="Unassembled WGS sequence"/>
</dbReference>
<sequence>MRISKPYCWFTGYKTMPKKFTSVNTKAVAAKARKAEAKELQSAKERQAAEEAFWKDEDKQVLKKQQRKEEKEKKKQEQLDKKKEAKALLEKEYDSLGIKSKTPSKVTQAQIQMAAEKKAKEVSSKPKPETHLTAPLEENINRLTIDGLEARTVDEALGILGDGETPIDRHPERRMKAAYLAYEERMLPGLMEEFPSLKLSQLKQKIRKEWQKSSENPMNL</sequence>
<protein>
    <recommendedName>
        <fullName evidence="5">Coiled-coil domain-containing protein</fullName>
    </recommendedName>
</protein>
<comment type="similarity">
    <text evidence="2">Belongs to the CCDC124 family.</text>
</comment>
<gene>
    <name evidence="6" type="ORF">O3M35_005741</name>
</gene>
<feature type="region of interest" description="Disordered" evidence="4">
    <location>
        <begin position="38"/>
        <end position="84"/>
    </location>
</feature>
<reference evidence="6 7" key="1">
    <citation type="submission" date="2022-12" db="EMBL/GenBank/DDBJ databases">
        <title>Chromosome-level genome assembly of true bugs.</title>
        <authorList>
            <person name="Ma L."/>
            <person name="Li H."/>
        </authorList>
    </citation>
    <scope>NUCLEOTIDE SEQUENCE [LARGE SCALE GENOMIC DNA]</scope>
    <source>
        <strain evidence="6">Lab_2022b</strain>
    </source>
</reference>
<comment type="caution">
    <text evidence="6">The sequence shown here is derived from an EMBL/GenBank/DDBJ whole genome shotgun (WGS) entry which is preliminary data.</text>
</comment>
<comment type="subcellular location">
    <subcellularLocation>
        <location evidence="1">Midbody</location>
    </subcellularLocation>
</comment>
<feature type="domain" description="Coiled-coil" evidence="5">
    <location>
        <begin position="139"/>
        <end position="219"/>
    </location>
</feature>
<dbReference type="GO" id="GO:0005634">
    <property type="term" value="C:nucleus"/>
    <property type="evidence" value="ECO:0007669"/>
    <property type="project" value="TreeGrafter"/>
</dbReference>
<keyword evidence="3" id="KW-0175">Coiled coil</keyword>
<evidence type="ECO:0000259" key="5">
    <source>
        <dbReference type="Pfam" id="PF06244"/>
    </source>
</evidence>
<keyword evidence="7" id="KW-1185">Reference proteome</keyword>
<accession>A0AAW1DJA2</accession>
<evidence type="ECO:0000256" key="4">
    <source>
        <dbReference type="SAM" id="MobiDB-lite"/>
    </source>
</evidence>
<evidence type="ECO:0000256" key="3">
    <source>
        <dbReference type="ARBA" id="ARBA00023054"/>
    </source>
</evidence>
<dbReference type="Pfam" id="PF06244">
    <property type="entry name" value="Ccdc124"/>
    <property type="match status" value="1"/>
</dbReference>
<evidence type="ECO:0000313" key="7">
    <source>
        <dbReference type="Proteomes" id="UP001461498"/>
    </source>
</evidence>
<dbReference type="PANTHER" id="PTHR21680">
    <property type="entry name" value="COILED-COIL DOMAIN-CONTAINING PROTEIN 124"/>
    <property type="match status" value="1"/>
</dbReference>
<dbReference type="GO" id="GO:0003713">
    <property type="term" value="F:transcription coactivator activity"/>
    <property type="evidence" value="ECO:0007669"/>
    <property type="project" value="TreeGrafter"/>
</dbReference>
<dbReference type="EMBL" id="JAPXFL010000002">
    <property type="protein sequence ID" value="KAK9511116.1"/>
    <property type="molecule type" value="Genomic_DNA"/>
</dbReference>